<protein>
    <submittedName>
        <fullName evidence="2">Uncharacterized protein</fullName>
    </submittedName>
</protein>
<dbReference type="HOGENOM" id="CLU_2534693_0_0_2"/>
<feature type="transmembrane region" description="Helical" evidence="1">
    <location>
        <begin position="47"/>
        <end position="70"/>
    </location>
</feature>
<keyword evidence="1" id="KW-1133">Transmembrane helix</keyword>
<reference evidence="3" key="1">
    <citation type="submission" date="2012-02" db="EMBL/GenBank/DDBJ databases">
        <title>Complete sequence of plasmid of Methanomethylovorans hollandica DSM 15978.</title>
        <authorList>
            <person name="Lucas S."/>
            <person name="Copeland A."/>
            <person name="Lapidus A."/>
            <person name="Glavina del Rio T."/>
            <person name="Dalin E."/>
            <person name="Tice H."/>
            <person name="Bruce D."/>
            <person name="Goodwin L."/>
            <person name="Pitluck S."/>
            <person name="Peters L."/>
            <person name="Mikhailova N."/>
            <person name="Held B."/>
            <person name="Kyrpides N."/>
            <person name="Mavromatis K."/>
            <person name="Ivanova N."/>
            <person name="Brettin T."/>
            <person name="Detter J.C."/>
            <person name="Han C."/>
            <person name="Larimer F."/>
            <person name="Land M."/>
            <person name="Hauser L."/>
            <person name="Markowitz V."/>
            <person name="Cheng J.-F."/>
            <person name="Hugenholtz P."/>
            <person name="Woyke T."/>
            <person name="Wu D."/>
            <person name="Spring S."/>
            <person name="Schroeder M."/>
            <person name="Brambilla E."/>
            <person name="Klenk H.-P."/>
            <person name="Eisen J.A."/>
        </authorList>
    </citation>
    <scope>NUCLEOTIDE SEQUENCE [LARGE SCALE GENOMIC DNA]</scope>
    <source>
        <strain evidence="3">DSM 15978 / NBRC 107637 / DMS1</strain>
        <plasmid evidence="3">Plasmid pMETHO01</plasmid>
    </source>
</reference>
<dbReference type="GeneID" id="14401619"/>
<gene>
    <name evidence="2" type="ordered locus">Metho_2657</name>
</gene>
<dbReference type="AlphaFoldDB" id="L0KZE2"/>
<evidence type="ECO:0000313" key="3">
    <source>
        <dbReference type="Proteomes" id="UP000010866"/>
    </source>
</evidence>
<feature type="transmembrane region" description="Helical" evidence="1">
    <location>
        <begin position="7"/>
        <end position="27"/>
    </location>
</feature>
<proteinExistence type="predicted"/>
<dbReference type="KEGG" id="mhz:Metho_2657"/>
<name>L0KZE2_METHD</name>
<dbReference type="RefSeq" id="WP_015313919.1">
    <property type="nucleotide sequence ID" value="NC_019972.1"/>
</dbReference>
<organism evidence="2 3">
    <name type="scientific">Methanomethylovorans hollandica (strain DSM 15978 / NBRC 107637 / DMS1)</name>
    <dbReference type="NCBI Taxonomy" id="867904"/>
    <lineage>
        <taxon>Archaea</taxon>
        <taxon>Methanobacteriati</taxon>
        <taxon>Methanobacteriota</taxon>
        <taxon>Stenosarchaea group</taxon>
        <taxon>Methanomicrobia</taxon>
        <taxon>Methanosarcinales</taxon>
        <taxon>Methanosarcinaceae</taxon>
        <taxon>Methanomethylovorans</taxon>
    </lineage>
</organism>
<geneLocation type="plasmid" evidence="2 3">
    <name>pMETHO01</name>
</geneLocation>
<keyword evidence="1" id="KW-0472">Membrane</keyword>
<dbReference type="Proteomes" id="UP000010866">
    <property type="component" value="Plasmid pMETHO01"/>
</dbReference>
<keyword evidence="2" id="KW-0614">Plasmid</keyword>
<evidence type="ECO:0000256" key="1">
    <source>
        <dbReference type="SAM" id="Phobius"/>
    </source>
</evidence>
<evidence type="ECO:0000313" key="2">
    <source>
        <dbReference type="EMBL" id="AGB50787.1"/>
    </source>
</evidence>
<accession>L0KZE2</accession>
<keyword evidence="3" id="KW-1185">Reference proteome</keyword>
<sequence length="83" mass="9570">MRREPYHIDLLISIILLSYSTIEWNYITDTVQATTLEPLPTLSDILIGWSGIFSLIIAAIMMLFGIVEFIDIKILRSHQKYIS</sequence>
<dbReference type="EMBL" id="CP003363">
    <property type="protein sequence ID" value="AGB50787.1"/>
    <property type="molecule type" value="Genomic_DNA"/>
</dbReference>
<keyword evidence="1" id="KW-0812">Transmembrane</keyword>